<dbReference type="Pfam" id="PF02630">
    <property type="entry name" value="SCO1-SenC"/>
    <property type="match status" value="1"/>
</dbReference>
<proteinExistence type="inferred from homology"/>
<keyword evidence="4" id="KW-1015">Disulfide bond</keyword>
<feature type="binding site" evidence="3">
    <location>
        <position position="77"/>
    </location>
    <ligand>
        <name>Cu cation</name>
        <dbReference type="ChEBI" id="CHEBI:23378"/>
    </ligand>
</feature>
<dbReference type="PANTHER" id="PTHR12151">
    <property type="entry name" value="ELECTRON TRANSPORT PROTIN SCO1/SENC FAMILY MEMBER"/>
    <property type="match status" value="1"/>
</dbReference>
<dbReference type="Proteomes" id="UP000290819">
    <property type="component" value="Unassembled WGS sequence"/>
</dbReference>
<dbReference type="PROSITE" id="PS51257">
    <property type="entry name" value="PROKAR_LIPOPROTEIN"/>
    <property type="match status" value="1"/>
</dbReference>
<keyword evidence="3" id="KW-0479">Metal-binding</keyword>
<feature type="binding site" evidence="3">
    <location>
        <position position="163"/>
    </location>
    <ligand>
        <name>Cu cation</name>
        <dbReference type="ChEBI" id="CHEBI:23378"/>
    </ligand>
</feature>
<dbReference type="GO" id="GO:0046872">
    <property type="term" value="F:metal ion binding"/>
    <property type="evidence" value="ECO:0007669"/>
    <property type="project" value="UniProtKB-KW"/>
</dbReference>
<evidence type="ECO:0000256" key="1">
    <source>
        <dbReference type="ARBA" id="ARBA00010996"/>
    </source>
</evidence>
<feature type="disulfide bond" description="Redox-active" evidence="4">
    <location>
        <begin position="73"/>
        <end position="77"/>
    </location>
</feature>
<evidence type="ECO:0000256" key="5">
    <source>
        <dbReference type="SAM" id="SignalP"/>
    </source>
</evidence>
<organism evidence="6 7">
    <name type="scientific">Bradyrhizobium betae</name>
    <dbReference type="NCBI Taxonomy" id="244734"/>
    <lineage>
        <taxon>Bacteria</taxon>
        <taxon>Pseudomonadati</taxon>
        <taxon>Pseudomonadota</taxon>
        <taxon>Alphaproteobacteria</taxon>
        <taxon>Hyphomicrobiales</taxon>
        <taxon>Nitrobacteraceae</taxon>
        <taxon>Bradyrhizobium</taxon>
    </lineage>
</organism>
<evidence type="ECO:0000256" key="3">
    <source>
        <dbReference type="PIRSR" id="PIRSR603782-1"/>
    </source>
</evidence>
<name>A0A4Q1VM64_9BRAD</name>
<dbReference type="InterPro" id="IPR003782">
    <property type="entry name" value="SCO1/SenC"/>
</dbReference>
<feature type="binding site" evidence="3">
    <location>
        <position position="73"/>
    </location>
    <ligand>
        <name>Cu cation</name>
        <dbReference type="ChEBI" id="CHEBI:23378"/>
    </ligand>
</feature>
<dbReference type="RefSeq" id="WP_129267762.1">
    <property type="nucleotide sequence ID" value="NZ_MZXW01000005.1"/>
</dbReference>
<dbReference type="SUPFAM" id="SSF52833">
    <property type="entry name" value="Thioredoxin-like"/>
    <property type="match status" value="1"/>
</dbReference>
<comment type="similarity">
    <text evidence="1">Belongs to the SCO1/2 family.</text>
</comment>
<dbReference type="CDD" id="cd02968">
    <property type="entry name" value="SCO"/>
    <property type="match status" value="1"/>
</dbReference>
<evidence type="ECO:0000256" key="4">
    <source>
        <dbReference type="PIRSR" id="PIRSR603782-2"/>
    </source>
</evidence>
<dbReference type="InterPro" id="IPR036249">
    <property type="entry name" value="Thioredoxin-like_sf"/>
</dbReference>
<dbReference type="PANTHER" id="PTHR12151:SF25">
    <property type="entry name" value="LINALOOL DEHYDRATASE_ISOMERASE DOMAIN-CONTAINING PROTEIN"/>
    <property type="match status" value="1"/>
</dbReference>
<dbReference type="EMBL" id="MZXW01000005">
    <property type="protein sequence ID" value="RXT53568.1"/>
    <property type="molecule type" value="Genomic_DNA"/>
</dbReference>
<evidence type="ECO:0000313" key="6">
    <source>
        <dbReference type="EMBL" id="RXT53568.1"/>
    </source>
</evidence>
<keyword evidence="5" id="KW-0732">Signal</keyword>
<keyword evidence="2 3" id="KW-0186">Copper</keyword>
<dbReference type="OrthoDB" id="9790194at2"/>
<reference evidence="6 7" key="1">
    <citation type="submission" date="2017-03" db="EMBL/GenBank/DDBJ databases">
        <authorList>
            <person name="Safronova V.I."/>
            <person name="Sazanova A.L."/>
            <person name="Chirak E.R."/>
        </authorList>
    </citation>
    <scope>NUCLEOTIDE SEQUENCE [LARGE SCALE GENOMIC DNA]</scope>
    <source>
        <strain evidence="6 7">Opo-243</strain>
    </source>
</reference>
<feature type="signal peptide" evidence="5">
    <location>
        <begin position="1"/>
        <end position="23"/>
    </location>
</feature>
<keyword evidence="7" id="KW-1185">Reference proteome</keyword>
<gene>
    <name evidence="6" type="ORF">B5V03_02830</name>
</gene>
<dbReference type="Gene3D" id="3.40.30.10">
    <property type="entry name" value="Glutaredoxin"/>
    <property type="match status" value="1"/>
</dbReference>
<dbReference type="AlphaFoldDB" id="A0A4Q1VM64"/>
<feature type="chain" id="PRO_5020831298" evidence="5">
    <location>
        <begin position="24"/>
        <end position="202"/>
    </location>
</feature>
<evidence type="ECO:0000313" key="7">
    <source>
        <dbReference type="Proteomes" id="UP000290819"/>
    </source>
</evidence>
<dbReference type="FunFam" id="3.40.30.10:FF:000013">
    <property type="entry name" value="Blast:Protein SCO1 homolog, mitochondrial"/>
    <property type="match status" value="1"/>
</dbReference>
<accession>A0A4Q1VM64</accession>
<evidence type="ECO:0000256" key="2">
    <source>
        <dbReference type="ARBA" id="ARBA00023008"/>
    </source>
</evidence>
<protein>
    <submittedName>
        <fullName evidence="6">SCO family protein</fullName>
    </submittedName>
</protein>
<sequence length="202" mass="22118">MRGASGAWLGVMLALACAGAAQARTAAETMDILMWNREPIGGPFELTDHTGKPRSDRDFRGQLMLVYFGFTYCPDVCPTDLMAIGQTLEQLGPDADAVQPLFITVDPARDTAEHLAEYVPLFHPRLIGLTGSPGAIRTAAVAYKVYFDKVTIGKEAGDYTVDHTSFIYLMDRDGKYLGFFPPGTSAERMVEIIRPRLVAPSR</sequence>
<comment type="caution">
    <text evidence="6">The sequence shown here is derived from an EMBL/GenBank/DDBJ whole genome shotgun (WGS) entry which is preliminary data.</text>
</comment>